<evidence type="ECO:0000259" key="1">
    <source>
        <dbReference type="Pfam" id="PF07883"/>
    </source>
</evidence>
<evidence type="ECO:0000313" key="2">
    <source>
        <dbReference type="EMBL" id="MBP2376330.1"/>
    </source>
</evidence>
<protein>
    <submittedName>
        <fullName evidence="2">Mannose-6-phosphate isomerase-like protein (Cupin superfamily)</fullName>
    </submittedName>
</protein>
<reference evidence="2 3" key="1">
    <citation type="submission" date="2021-03" db="EMBL/GenBank/DDBJ databases">
        <title>Sequencing the genomes of 1000 actinobacteria strains.</title>
        <authorList>
            <person name="Klenk H.-P."/>
        </authorList>
    </citation>
    <scope>NUCLEOTIDE SEQUENCE [LARGE SCALE GENOMIC DNA]</scope>
    <source>
        <strain evidence="2 3">DSM 15454</strain>
    </source>
</reference>
<proteinExistence type="predicted"/>
<gene>
    <name evidence="2" type="ORF">JOF46_004242</name>
</gene>
<dbReference type="Pfam" id="PF07883">
    <property type="entry name" value="Cupin_2"/>
    <property type="match status" value="1"/>
</dbReference>
<keyword evidence="3" id="KW-1185">Reference proteome</keyword>
<comment type="caution">
    <text evidence="2">The sequence shown here is derived from an EMBL/GenBank/DDBJ whole genome shotgun (WGS) entry which is preliminary data.</text>
</comment>
<dbReference type="InterPro" id="IPR013096">
    <property type="entry name" value="Cupin_2"/>
</dbReference>
<dbReference type="SUPFAM" id="SSF51182">
    <property type="entry name" value="RmlC-like cupins"/>
    <property type="match status" value="1"/>
</dbReference>
<dbReference type="PANTHER" id="PTHR36440:SF1">
    <property type="entry name" value="PUTATIVE (AFU_ORTHOLOGUE AFUA_8G07350)-RELATED"/>
    <property type="match status" value="1"/>
</dbReference>
<name>A0ABS4WJG0_9MICC</name>
<dbReference type="EMBL" id="JAGIOE010000001">
    <property type="protein sequence ID" value="MBP2376330.1"/>
    <property type="molecule type" value="Genomic_DNA"/>
</dbReference>
<evidence type="ECO:0000313" key="3">
    <source>
        <dbReference type="Proteomes" id="UP000766570"/>
    </source>
</evidence>
<dbReference type="Proteomes" id="UP000766570">
    <property type="component" value="Unassembled WGS sequence"/>
</dbReference>
<accession>A0ABS4WJG0</accession>
<dbReference type="Gene3D" id="2.60.120.10">
    <property type="entry name" value="Jelly Rolls"/>
    <property type="match status" value="1"/>
</dbReference>
<dbReference type="InterPro" id="IPR014710">
    <property type="entry name" value="RmlC-like_jellyroll"/>
</dbReference>
<feature type="domain" description="Cupin type-2" evidence="1">
    <location>
        <begin position="57"/>
        <end position="123"/>
    </location>
</feature>
<dbReference type="PANTHER" id="PTHR36440">
    <property type="entry name" value="PUTATIVE (AFU_ORTHOLOGUE AFUA_8G07350)-RELATED"/>
    <property type="match status" value="1"/>
</dbReference>
<dbReference type="InterPro" id="IPR011051">
    <property type="entry name" value="RmlC_Cupin_sf"/>
</dbReference>
<dbReference type="InterPro" id="IPR053146">
    <property type="entry name" value="QDO-like"/>
</dbReference>
<sequence length="186" mass="20697">MTTTCITPETAVQVLANEPRLWPPQSPLDPGPRGVAIRVLVPGKATGYQYACVETALAPKLLGPDPHLHHTLDELSLVLSGTLSVYVDGTVYEVPAGGMQLRPAGLVHTFFNATDKPVRFADMFFNQNFDEYLEEYFRILEAGDRSPLGHGDPAIVRRFAELDERFGVVMFHDQRQHFLDTYGLRG</sequence>
<organism evidence="2 3">
    <name type="scientific">Paeniglutamicibacter psychrophenolicus</name>
    <dbReference type="NCBI Taxonomy" id="257454"/>
    <lineage>
        <taxon>Bacteria</taxon>
        <taxon>Bacillati</taxon>
        <taxon>Actinomycetota</taxon>
        <taxon>Actinomycetes</taxon>
        <taxon>Micrococcales</taxon>
        <taxon>Micrococcaceae</taxon>
        <taxon>Paeniglutamicibacter</taxon>
    </lineage>
</organism>
<dbReference type="RefSeq" id="WP_209911167.1">
    <property type="nucleotide sequence ID" value="NZ_BAAAMI010000012.1"/>
</dbReference>